<gene>
    <name evidence="8" type="ORF">BAE44_0005337</name>
</gene>
<feature type="region of interest" description="Disordered" evidence="6">
    <location>
        <begin position="453"/>
        <end position="492"/>
    </location>
</feature>
<feature type="region of interest" description="Disordered" evidence="6">
    <location>
        <begin position="540"/>
        <end position="560"/>
    </location>
</feature>
<keyword evidence="4" id="KW-0804">Transcription</keyword>
<feature type="domain" description="TF-B3" evidence="7">
    <location>
        <begin position="84"/>
        <end position="177"/>
    </location>
</feature>
<feature type="compositionally biased region" description="Basic residues" evidence="6">
    <location>
        <begin position="32"/>
        <end position="41"/>
    </location>
</feature>
<dbReference type="PANTHER" id="PTHR31674:SF61">
    <property type="entry name" value="B3 DOMAIN-CONTAINING PROTEIN OS01G0905400"/>
    <property type="match status" value="1"/>
</dbReference>
<feature type="compositionally biased region" description="Basic and acidic residues" evidence="6">
    <location>
        <begin position="231"/>
        <end position="244"/>
    </location>
</feature>
<name>A0A1E5W8C9_9POAL</name>
<keyword evidence="9" id="KW-1185">Reference proteome</keyword>
<evidence type="ECO:0000256" key="3">
    <source>
        <dbReference type="ARBA" id="ARBA00023125"/>
    </source>
</evidence>
<evidence type="ECO:0000259" key="7">
    <source>
        <dbReference type="PROSITE" id="PS50863"/>
    </source>
</evidence>
<dbReference type="SMART" id="SM01019">
    <property type="entry name" value="B3"/>
    <property type="match status" value="2"/>
</dbReference>
<evidence type="ECO:0000313" key="9">
    <source>
        <dbReference type="Proteomes" id="UP000095767"/>
    </source>
</evidence>
<dbReference type="GO" id="GO:0003677">
    <property type="term" value="F:DNA binding"/>
    <property type="evidence" value="ECO:0007669"/>
    <property type="project" value="UniProtKB-KW"/>
</dbReference>
<keyword evidence="2" id="KW-0805">Transcription regulation</keyword>
<dbReference type="Proteomes" id="UP000095767">
    <property type="component" value="Unassembled WGS sequence"/>
</dbReference>
<feature type="compositionally biased region" description="Basic residues" evidence="6">
    <location>
        <begin position="220"/>
        <end position="230"/>
    </location>
</feature>
<dbReference type="Gene3D" id="2.40.330.10">
    <property type="entry name" value="DNA-binding pseudobarrel domain"/>
    <property type="match status" value="2"/>
</dbReference>
<dbReference type="STRING" id="888268.A0A1E5W8C9"/>
<feature type="compositionally biased region" description="Polar residues" evidence="6">
    <location>
        <begin position="551"/>
        <end position="560"/>
    </location>
</feature>
<dbReference type="InterPro" id="IPR015300">
    <property type="entry name" value="DNA-bd_pseudobarrel_sf"/>
</dbReference>
<organism evidence="8 9">
    <name type="scientific">Dichanthelium oligosanthes</name>
    <dbReference type="NCBI Taxonomy" id="888268"/>
    <lineage>
        <taxon>Eukaryota</taxon>
        <taxon>Viridiplantae</taxon>
        <taxon>Streptophyta</taxon>
        <taxon>Embryophyta</taxon>
        <taxon>Tracheophyta</taxon>
        <taxon>Spermatophyta</taxon>
        <taxon>Magnoliopsida</taxon>
        <taxon>Liliopsida</taxon>
        <taxon>Poales</taxon>
        <taxon>Poaceae</taxon>
        <taxon>PACMAD clade</taxon>
        <taxon>Panicoideae</taxon>
        <taxon>Panicodae</taxon>
        <taxon>Paniceae</taxon>
        <taxon>Dichantheliinae</taxon>
        <taxon>Dichanthelium</taxon>
    </lineage>
</organism>
<dbReference type="PROSITE" id="PS50863">
    <property type="entry name" value="B3"/>
    <property type="match status" value="2"/>
</dbReference>
<reference evidence="8 9" key="1">
    <citation type="submission" date="2016-09" db="EMBL/GenBank/DDBJ databases">
        <title>The draft genome of Dichanthelium oligosanthes: A C3 panicoid grass species.</title>
        <authorList>
            <person name="Studer A.J."/>
            <person name="Schnable J.C."/>
            <person name="Brutnell T.P."/>
        </authorList>
    </citation>
    <scope>NUCLEOTIDE SEQUENCE [LARGE SCALE GENOMIC DNA]</scope>
    <source>
        <strain evidence="9">cv. Kellogg 1175</strain>
        <tissue evidence="8">Leaf</tissue>
    </source>
</reference>
<dbReference type="SUPFAM" id="SSF101936">
    <property type="entry name" value="DNA-binding pseudobarrel domain"/>
    <property type="match status" value="2"/>
</dbReference>
<dbReference type="GO" id="GO:0005634">
    <property type="term" value="C:nucleus"/>
    <property type="evidence" value="ECO:0007669"/>
    <property type="project" value="UniProtKB-SubCell"/>
</dbReference>
<keyword evidence="5" id="KW-0539">Nucleus</keyword>
<feature type="domain" description="TF-B3" evidence="7">
    <location>
        <begin position="570"/>
        <end position="665"/>
    </location>
</feature>
<feature type="compositionally biased region" description="Polar residues" evidence="6">
    <location>
        <begin position="207"/>
        <end position="217"/>
    </location>
</feature>
<dbReference type="InterPro" id="IPR003340">
    <property type="entry name" value="B3_DNA-bd"/>
</dbReference>
<accession>A0A1E5W8C9</accession>
<dbReference type="AlphaFoldDB" id="A0A1E5W8C9"/>
<comment type="caution">
    <text evidence="8">The sequence shown here is derived from an EMBL/GenBank/DDBJ whole genome shotgun (WGS) entry which is preliminary data.</text>
</comment>
<evidence type="ECO:0000256" key="2">
    <source>
        <dbReference type="ARBA" id="ARBA00023015"/>
    </source>
</evidence>
<comment type="subcellular location">
    <subcellularLocation>
        <location evidence="1">Nucleus</location>
    </subcellularLocation>
</comment>
<protein>
    <submittedName>
        <fullName evidence="8">B3 domain-containing protein</fullName>
    </submittedName>
</protein>
<evidence type="ECO:0000256" key="5">
    <source>
        <dbReference type="ARBA" id="ARBA00023242"/>
    </source>
</evidence>
<dbReference type="CDD" id="cd10017">
    <property type="entry name" value="B3_DNA"/>
    <property type="match status" value="2"/>
</dbReference>
<feature type="compositionally biased region" description="Basic residues" evidence="6">
    <location>
        <begin position="190"/>
        <end position="199"/>
    </location>
</feature>
<dbReference type="PANTHER" id="PTHR31674">
    <property type="entry name" value="B3 DOMAIN-CONTAINING PROTEIN REM-LIKE 3-RELATED"/>
    <property type="match status" value="1"/>
</dbReference>
<sequence length="667" mass="73775">MMELIAGGALKKEPEETAVEIDSDEEEAEKVVKRRRRRKKKACDPHQKRPCVDCSKRCARIHGRAASSSYPSPSSSKARPIPAVPSFFKVMMGYFSEDMDIPPPFARTILDLAGSNIYLEDAFGLRWRVRLCLTDGVLSFGHGWKNFVLDHAVSCGEFLVFRQIARSVFTVQMFAPSAVERLFLCERNKRQSRKRKPRPKTSCPSSQTVRISKNSVENCRRKKKKQRTDHHRNDRDCQMPDHVCIDDSDAPDSASELKCSETSERVPGVGVAESQEISEAPTGHQCQVQDLLDAEAELADDCTISEEKRSQCIARVTEHPTYDATVMEHDEGLILPTNVDASGSLALMDLNEGSIDDIFLSADIYEFETDICNPEAFSVDLNMEGLITTGQNSGFSYLEDTPQSHLSSMGAGHSFVMPETLSCTENKEMTDALETGTGYACIAVHDIDINALPANEPSPFGEENSSPPADAEVHSRECALSGSNKDRDNDLLPCKDTQAAQKQGYVLALSLAKQDKQQDGQGNKQHSTGQNAVEVIPSSTKLHEHPHLSPNPHQTETSESGGVLALTASSSKFCIAVPAPGQTWLELPNRLPVIPRTKKQGRKVVILKDPCMRLWPVLYQCTPRFSGFITGWVDICRENNLQEGDTCEFELSGNSELSFQVLVPNLQ</sequence>
<evidence type="ECO:0000256" key="4">
    <source>
        <dbReference type="ARBA" id="ARBA00023163"/>
    </source>
</evidence>
<evidence type="ECO:0000313" key="8">
    <source>
        <dbReference type="EMBL" id="OEL33642.1"/>
    </source>
</evidence>
<dbReference type="InterPro" id="IPR039218">
    <property type="entry name" value="REM_fam"/>
</dbReference>
<feature type="compositionally biased region" description="Acidic residues" evidence="6">
    <location>
        <begin position="16"/>
        <end position="28"/>
    </location>
</feature>
<dbReference type="Pfam" id="PF02362">
    <property type="entry name" value="B3"/>
    <property type="match status" value="2"/>
</dbReference>
<feature type="region of interest" description="Disordered" evidence="6">
    <location>
        <begin position="1"/>
        <end position="50"/>
    </location>
</feature>
<evidence type="ECO:0000256" key="6">
    <source>
        <dbReference type="SAM" id="MobiDB-lite"/>
    </source>
</evidence>
<keyword evidence="3" id="KW-0238">DNA-binding</keyword>
<feature type="region of interest" description="Disordered" evidence="6">
    <location>
        <begin position="190"/>
        <end position="244"/>
    </location>
</feature>
<dbReference type="OrthoDB" id="1666376at2759"/>
<dbReference type="EMBL" id="LWDX02018109">
    <property type="protein sequence ID" value="OEL33642.1"/>
    <property type="molecule type" value="Genomic_DNA"/>
</dbReference>
<proteinExistence type="predicted"/>
<evidence type="ECO:0000256" key="1">
    <source>
        <dbReference type="ARBA" id="ARBA00004123"/>
    </source>
</evidence>